<dbReference type="EMBL" id="JBHSBU010000001">
    <property type="protein sequence ID" value="MFC4159582.1"/>
    <property type="molecule type" value="Genomic_DNA"/>
</dbReference>
<reference evidence="2" key="1">
    <citation type="journal article" date="2019" name="Int. J. Syst. Evol. Microbiol.">
        <title>The Global Catalogue of Microorganisms (GCM) 10K type strain sequencing project: providing services to taxonomists for standard genome sequencing and annotation.</title>
        <authorList>
            <consortium name="The Broad Institute Genomics Platform"/>
            <consortium name="The Broad Institute Genome Sequencing Center for Infectious Disease"/>
            <person name="Wu L."/>
            <person name="Ma J."/>
        </authorList>
    </citation>
    <scope>NUCLEOTIDE SEQUENCE [LARGE SCALE GENOMIC DNA]</scope>
    <source>
        <strain evidence="2">LMG 29894</strain>
    </source>
</reference>
<keyword evidence="2" id="KW-1185">Reference proteome</keyword>
<protein>
    <submittedName>
        <fullName evidence="1">Type I-F CRISPR-associated protein Csy1</fullName>
    </submittedName>
</protein>
<dbReference type="Proteomes" id="UP001595791">
    <property type="component" value="Unassembled WGS sequence"/>
</dbReference>
<name>A0ABV8MPH6_9NEIS</name>
<dbReference type="RefSeq" id="WP_378163491.1">
    <property type="nucleotide sequence ID" value="NZ_JBHSBU010000001.1"/>
</dbReference>
<sequence>MSAALERPDESTALKSLIHGFIAESLQAKLDDLSAGNDEKRRKLLDEHLPSNWLQSAARRSSQIKIIHFGLKFTHGDAKGSSLYIEQTTEFPLLLGTHSLGDDRIEDVDGNAAALDVYRFLCLSYEEKNLLKRAAEQDPSFLLALSDDLEKAKDWAASFASLTTPKGLISHQLAKQIYFPIADSSHHLLSPMYPASLAHHLYHRIHSDRFSEKSQEARKAMREGQASEHGFCEYPNLAIQKFGGSNTQNISLLNSQRRGVAYLLPSLPPTWQLQPDPPPKYVNSVFSGRFGRRRRVYELTTALRNFLAQTDYNNIDIRNTRRDLIARICDEALQFATEIQQMKSGWSSEEDCKLDRAEQLWLDPERALADEDFANDWNQGDWRDDICSRFGKWLNRAISSEKKIMGDSEHLEWASELSEEISLLRVELDHV</sequence>
<dbReference type="NCBIfam" id="TIGR02564">
    <property type="entry name" value="cas_Csy1"/>
    <property type="match status" value="1"/>
</dbReference>
<dbReference type="InterPro" id="IPR013397">
    <property type="entry name" value="CRISPR-assoc_prot_Csy1"/>
</dbReference>
<accession>A0ABV8MPH6</accession>
<comment type="caution">
    <text evidence="1">The sequence shown here is derived from an EMBL/GenBank/DDBJ whole genome shotgun (WGS) entry which is preliminary data.</text>
</comment>
<dbReference type="Pfam" id="PF09611">
    <property type="entry name" value="Cas_Csy1"/>
    <property type="match status" value="1"/>
</dbReference>
<gene>
    <name evidence="1" type="primary">csy1</name>
    <name evidence="1" type="ORF">ACFOW7_09490</name>
</gene>
<proteinExistence type="predicted"/>
<evidence type="ECO:0000313" key="2">
    <source>
        <dbReference type="Proteomes" id="UP001595791"/>
    </source>
</evidence>
<evidence type="ECO:0000313" key="1">
    <source>
        <dbReference type="EMBL" id="MFC4159582.1"/>
    </source>
</evidence>
<organism evidence="1 2">
    <name type="scientific">Chitinimonas lacunae</name>
    <dbReference type="NCBI Taxonomy" id="1963018"/>
    <lineage>
        <taxon>Bacteria</taxon>
        <taxon>Pseudomonadati</taxon>
        <taxon>Pseudomonadota</taxon>
        <taxon>Betaproteobacteria</taxon>
        <taxon>Neisseriales</taxon>
        <taxon>Chitinibacteraceae</taxon>
        <taxon>Chitinimonas</taxon>
    </lineage>
</organism>